<sequence length="198" mass="20984">METFTLSFRWGLLIRMLGRNPLVRVSDRIEALLLALVFVTALLAVPVAGAIGTAVHDSRAQTLVEQARNRHLVAATAIEDAIQAPDAARGVNAAVQARWRVGAVDHTELVTARADVKAGDPVDIWVNAAGNRVAAPAPAWQAGTAALLTAAAYWLVMVGAAFLLWAGVHLVVVRSRTTGWDRALELLADGSGRTGPQM</sequence>
<dbReference type="RefSeq" id="WP_036439716.1">
    <property type="nucleotide sequence ID" value="NZ_AP022567.1"/>
</dbReference>
<dbReference type="EMBL" id="AP022567">
    <property type="protein sequence ID" value="BBX37469.1"/>
    <property type="molecule type" value="Genomic_DNA"/>
</dbReference>
<accession>A0AAI8XRQ0</accession>
<dbReference type="InterPro" id="IPR039708">
    <property type="entry name" value="MT1774/Rv1733c-like"/>
</dbReference>
<keyword evidence="1" id="KW-0812">Transmembrane</keyword>
<dbReference type="PANTHER" id="PTHR42305:SF1">
    <property type="entry name" value="MEMBRANE PROTEIN RV1733C-RELATED"/>
    <property type="match status" value="1"/>
</dbReference>
<feature type="transmembrane region" description="Helical" evidence="1">
    <location>
        <begin position="151"/>
        <end position="172"/>
    </location>
</feature>
<keyword evidence="1" id="KW-1133">Transmembrane helix</keyword>
<evidence type="ECO:0000313" key="4">
    <source>
        <dbReference type="Proteomes" id="UP000465622"/>
    </source>
</evidence>
<keyword evidence="4" id="KW-1185">Reference proteome</keyword>
<dbReference type="EMBL" id="AP027452">
    <property type="protein sequence ID" value="BDY32290.1"/>
    <property type="molecule type" value="Genomic_DNA"/>
</dbReference>
<reference evidence="2 4" key="1">
    <citation type="journal article" date="2019" name="Emerg. Microbes Infect.">
        <title>Comprehensive subspecies identification of 175 nontuberculous mycobacteria species based on 7547 genomic profiles.</title>
        <authorList>
            <person name="Matsumoto Y."/>
            <person name="Kinjo T."/>
            <person name="Motooka D."/>
            <person name="Nabeya D."/>
            <person name="Jung N."/>
            <person name="Uechi K."/>
            <person name="Horii T."/>
            <person name="Iida T."/>
            <person name="Fujita J."/>
            <person name="Nakamura S."/>
        </authorList>
    </citation>
    <scope>NUCLEOTIDE SEQUENCE [LARGE SCALE GENOMIC DNA]</scope>
    <source>
        <strain evidence="2 4">JCM 12375</strain>
    </source>
</reference>
<dbReference type="AlphaFoldDB" id="A0AAI8XRQ0"/>
<protein>
    <submittedName>
        <fullName evidence="2">Membrane protein</fullName>
    </submittedName>
</protein>
<name>A0AAI8XRQ0_MYCME</name>
<dbReference type="PANTHER" id="PTHR42305">
    <property type="entry name" value="MEMBRANE PROTEIN RV1733C-RELATED"/>
    <property type="match status" value="1"/>
</dbReference>
<evidence type="ECO:0000256" key="1">
    <source>
        <dbReference type="SAM" id="Phobius"/>
    </source>
</evidence>
<evidence type="ECO:0000313" key="2">
    <source>
        <dbReference type="EMBL" id="BBX37469.1"/>
    </source>
</evidence>
<evidence type="ECO:0000313" key="3">
    <source>
        <dbReference type="EMBL" id="BDY32290.1"/>
    </source>
</evidence>
<proteinExistence type="predicted"/>
<reference evidence="2" key="2">
    <citation type="submission" date="2020-02" db="EMBL/GenBank/DDBJ databases">
        <authorList>
            <person name="Matsumoto Y."/>
            <person name="Motooka D."/>
            <person name="Nakamura S."/>
        </authorList>
    </citation>
    <scope>NUCLEOTIDE SEQUENCE</scope>
    <source>
        <strain evidence="2">JCM 12375</strain>
    </source>
</reference>
<organism evidence="3 5">
    <name type="scientific">Mycolicibacterium mageritense</name>
    <name type="common">Mycobacterium mageritense</name>
    <dbReference type="NCBI Taxonomy" id="53462"/>
    <lineage>
        <taxon>Bacteria</taxon>
        <taxon>Bacillati</taxon>
        <taxon>Actinomycetota</taxon>
        <taxon>Actinomycetes</taxon>
        <taxon>Mycobacteriales</taxon>
        <taxon>Mycobacteriaceae</taxon>
        <taxon>Mycolicibacterium</taxon>
    </lineage>
</organism>
<evidence type="ECO:0000313" key="5">
    <source>
        <dbReference type="Proteomes" id="UP001241092"/>
    </source>
</evidence>
<keyword evidence="1" id="KW-0472">Membrane</keyword>
<gene>
    <name evidence="3" type="ORF">hbim_06253</name>
    <name evidence="2" type="ORF">MMAGJ_67510</name>
</gene>
<dbReference type="Proteomes" id="UP000465622">
    <property type="component" value="Chromosome"/>
</dbReference>
<dbReference type="Proteomes" id="UP001241092">
    <property type="component" value="Chromosome"/>
</dbReference>
<reference evidence="3" key="3">
    <citation type="submission" date="2023-03" db="EMBL/GenBank/DDBJ databases">
        <title>Draft genome sequence of a Mycolicibacterium mageritense strain H4_3_1 isolated from a hybrid biological-inorganic system reactor.</title>
        <authorList>
            <person name="Feng X."/>
            <person name="Kazama D."/>
            <person name="Sato K."/>
            <person name="Kobayashi H."/>
        </authorList>
    </citation>
    <scope>NUCLEOTIDE SEQUENCE</scope>
    <source>
        <strain evidence="3">H4_3_1</strain>
    </source>
</reference>